<dbReference type="EMBL" id="CAJVPY010060513">
    <property type="protein sequence ID" value="CAG8821291.1"/>
    <property type="molecule type" value="Genomic_DNA"/>
</dbReference>
<gene>
    <name evidence="1" type="ORF">DERYTH_LOCUS27102</name>
</gene>
<feature type="non-terminal residue" evidence="1">
    <location>
        <position position="1"/>
    </location>
</feature>
<dbReference type="OrthoDB" id="205108at2759"/>
<reference evidence="1" key="1">
    <citation type="submission" date="2021-06" db="EMBL/GenBank/DDBJ databases">
        <authorList>
            <person name="Kallberg Y."/>
            <person name="Tangrot J."/>
            <person name="Rosling A."/>
        </authorList>
    </citation>
    <scope>NUCLEOTIDE SEQUENCE</scope>
    <source>
        <strain evidence="1">MA453B</strain>
    </source>
</reference>
<dbReference type="AlphaFoldDB" id="A0A9N9KDV5"/>
<protein>
    <submittedName>
        <fullName evidence="1">20913_t:CDS:1</fullName>
    </submittedName>
</protein>
<dbReference type="Gene3D" id="3.90.550.10">
    <property type="entry name" value="Spore Coat Polysaccharide Biosynthesis Protein SpsA, Chain A"/>
    <property type="match status" value="1"/>
</dbReference>
<name>A0A9N9KDV5_9GLOM</name>
<dbReference type="InterPro" id="IPR029044">
    <property type="entry name" value="Nucleotide-diphossugar_trans"/>
</dbReference>
<dbReference type="Proteomes" id="UP000789405">
    <property type="component" value="Unassembled WGS sequence"/>
</dbReference>
<accession>A0A9N9KDV5</accession>
<proteinExistence type="predicted"/>
<sequence>LPHYDWIFWMDMDAVIANHDIKIDQLFEKFKKMIGKEKFNEISFVISWPKYDFMKQRRYYNYELQEQLAMAVLMRREEYK</sequence>
<keyword evidence="2" id="KW-1185">Reference proteome</keyword>
<evidence type="ECO:0000313" key="2">
    <source>
        <dbReference type="Proteomes" id="UP000789405"/>
    </source>
</evidence>
<organism evidence="1 2">
    <name type="scientific">Dentiscutata erythropus</name>
    <dbReference type="NCBI Taxonomy" id="1348616"/>
    <lineage>
        <taxon>Eukaryota</taxon>
        <taxon>Fungi</taxon>
        <taxon>Fungi incertae sedis</taxon>
        <taxon>Mucoromycota</taxon>
        <taxon>Glomeromycotina</taxon>
        <taxon>Glomeromycetes</taxon>
        <taxon>Diversisporales</taxon>
        <taxon>Gigasporaceae</taxon>
        <taxon>Dentiscutata</taxon>
    </lineage>
</organism>
<evidence type="ECO:0000313" key="1">
    <source>
        <dbReference type="EMBL" id="CAG8821291.1"/>
    </source>
</evidence>
<feature type="non-terminal residue" evidence="1">
    <location>
        <position position="80"/>
    </location>
</feature>
<comment type="caution">
    <text evidence="1">The sequence shown here is derived from an EMBL/GenBank/DDBJ whole genome shotgun (WGS) entry which is preliminary data.</text>
</comment>